<keyword evidence="8" id="KW-0902">Two-component regulatory system</keyword>
<dbReference type="AlphaFoldDB" id="A0A4R4WZ14"/>
<dbReference type="Proteomes" id="UP000294543">
    <property type="component" value="Unassembled WGS sequence"/>
</dbReference>
<protein>
    <recommendedName>
        <fullName evidence="2">histidine kinase</fullName>
        <ecNumber evidence="2">2.7.13.3</ecNumber>
    </recommendedName>
</protein>
<dbReference type="OrthoDB" id="227596at2"/>
<evidence type="ECO:0000313" key="15">
    <source>
        <dbReference type="Proteomes" id="UP000294543"/>
    </source>
</evidence>
<dbReference type="Gene3D" id="1.20.5.1930">
    <property type="match status" value="1"/>
</dbReference>
<keyword evidence="11" id="KW-0812">Transmembrane</keyword>
<dbReference type="GO" id="GO:0046983">
    <property type="term" value="F:protein dimerization activity"/>
    <property type="evidence" value="ECO:0007669"/>
    <property type="project" value="InterPro"/>
</dbReference>
<keyword evidence="3" id="KW-0597">Phosphoprotein</keyword>
<feature type="coiled-coil region" evidence="9">
    <location>
        <begin position="144"/>
        <end position="180"/>
    </location>
</feature>
<evidence type="ECO:0000256" key="3">
    <source>
        <dbReference type="ARBA" id="ARBA00022553"/>
    </source>
</evidence>
<evidence type="ECO:0000256" key="10">
    <source>
        <dbReference type="SAM" id="MobiDB-lite"/>
    </source>
</evidence>
<reference evidence="14 15" key="1">
    <citation type="submission" date="2019-03" db="EMBL/GenBank/DDBJ databases">
        <title>Draft genome sequences of novel Actinobacteria.</title>
        <authorList>
            <person name="Sahin N."/>
            <person name="Ay H."/>
            <person name="Saygin H."/>
        </authorList>
    </citation>
    <scope>NUCLEOTIDE SEQUENCE [LARGE SCALE GENOMIC DNA]</scope>
    <source>
        <strain evidence="14 15">KC712</strain>
    </source>
</reference>
<dbReference type="EMBL" id="SMKP01000021">
    <property type="protein sequence ID" value="TDD22952.1"/>
    <property type="molecule type" value="Genomic_DNA"/>
</dbReference>
<dbReference type="SUPFAM" id="SSF55874">
    <property type="entry name" value="ATPase domain of HSP90 chaperone/DNA topoisomerase II/histidine kinase"/>
    <property type="match status" value="1"/>
</dbReference>
<proteinExistence type="predicted"/>
<evidence type="ECO:0000259" key="13">
    <source>
        <dbReference type="Pfam" id="PF07730"/>
    </source>
</evidence>
<evidence type="ECO:0000256" key="1">
    <source>
        <dbReference type="ARBA" id="ARBA00000085"/>
    </source>
</evidence>
<dbReference type="Gene3D" id="3.30.565.10">
    <property type="entry name" value="Histidine kinase-like ATPase, C-terminal domain"/>
    <property type="match status" value="1"/>
</dbReference>
<dbReference type="EC" id="2.7.13.3" evidence="2"/>
<evidence type="ECO:0000256" key="5">
    <source>
        <dbReference type="ARBA" id="ARBA00022741"/>
    </source>
</evidence>
<comment type="caution">
    <text evidence="14">The sequence shown here is derived from an EMBL/GenBank/DDBJ whole genome shotgun (WGS) entry which is preliminary data.</text>
</comment>
<keyword evidence="6" id="KW-0418">Kinase</keyword>
<sequence length="443" mass="45495">MRTIALVCGLTAAVFFSTIMAYGNQPEARPLDLLGYALLVAASIGPAWRQTRPEVALAVSAGAAAGLFTLGYALALWPVPALIALFSVIADGRRMSGYAGSAFLVAVPGVAAVMGGELSVTIAVGVWASFVLLVVQPAEVSRARRDYTAEVERRAAEAERTREEEALRRAQEERLRVARELHDVTSHTVSVIALHAAVAAEAVERAGGPAEAAAALQVIRSSSQQAMGEMKAILGVLRPCPAEPLDPARLPGALTAPPAPDPGNPAGGSRDAGDSGERARGSRGSGGDGRPAGGSGEPGAPQAAPGERVRSVSGVAEARSPRQPLPGSAQLPRLVRTAGLPVTLDIEGERRPLPPAADLTVYRVVQEALTNTMRHANATSATVTLTYERGGVTVQVDDDGGGSRAPRGHGLTGMAERVAVVGGRLTTGDGPTGGFRVTARLPA</sequence>
<evidence type="ECO:0000256" key="11">
    <source>
        <dbReference type="SAM" id="Phobius"/>
    </source>
</evidence>
<dbReference type="InterPro" id="IPR003594">
    <property type="entry name" value="HATPase_dom"/>
</dbReference>
<organism evidence="14 15">
    <name type="scientific">Nonomuraea diastatica</name>
    <dbReference type="NCBI Taxonomy" id="1848329"/>
    <lineage>
        <taxon>Bacteria</taxon>
        <taxon>Bacillati</taxon>
        <taxon>Actinomycetota</taxon>
        <taxon>Actinomycetes</taxon>
        <taxon>Streptosporangiales</taxon>
        <taxon>Streptosporangiaceae</taxon>
        <taxon>Nonomuraea</taxon>
    </lineage>
</organism>
<dbReference type="GO" id="GO:0000155">
    <property type="term" value="F:phosphorelay sensor kinase activity"/>
    <property type="evidence" value="ECO:0007669"/>
    <property type="project" value="InterPro"/>
</dbReference>
<keyword evidence="15" id="KW-1185">Reference proteome</keyword>
<keyword evidence="4" id="KW-0808">Transferase</keyword>
<keyword evidence="5" id="KW-0547">Nucleotide-binding</keyword>
<dbReference type="PANTHER" id="PTHR24421:SF10">
    <property type="entry name" value="NITRATE_NITRITE SENSOR PROTEIN NARQ"/>
    <property type="match status" value="1"/>
</dbReference>
<evidence type="ECO:0000256" key="8">
    <source>
        <dbReference type="ARBA" id="ARBA00023012"/>
    </source>
</evidence>
<evidence type="ECO:0000256" key="7">
    <source>
        <dbReference type="ARBA" id="ARBA00022840"/>
    </source>
</evidence>
<evidence type="ECO:0000313" key="14">
    <source>
        <dbReference type="EMBL" id="TDD22952.1"/>
    </source>
</evidence>
<dbReference type="RefSeq" id="WP_132507079.1">
    <property type="nucleotide sequence ID" value="NZ_SMKP01000021.1"/>
</dbReference>
<dbReference type="PANTHER" id="PTHR24421">
    <property type="entry name" value="NITRATE/NITRITE SENSOR PROTEIN NARX-RELATED"/>
    <property type="match status" value="1"/>
</dbReference>
<keyword evidence="9" id="KW-0175">Coiled coil</keyword>
<dbReference type="CDD" id="cd16917">
    <property type="entry name" value="HATPase_UhpB-NarQ-NarX-like"/>
    <property type="match status" value="1"/>
</dbReference>
<dbReference type="Pfam" id="PF07730">
    <property type="entry name" value="HisKA_3"/>
    <property type="match status" value="1"/>
</dbReference>
<dbReference type="InterPro" id="IPR050482">
    <property type="entry name" value="Sensor_HK_TwoCompSys"/>
</dbReference>
<evidence type="ECO:0000256" key="9">
    <source>
        <dbReference type="SAM" id="Coils"/>
    </source>
</evidence>
<accession>A0A4R4WZ14</accession>
<evidence type="ECO:0000259" key="12">
    <source>
        <dbReference type="Pfam" id="PF02518"/>
    </source>
</evidence>
<dbReference type="InterPro" id="IPR036890">
    <property type="entry name" value="HATPase_C_sf"/>
</dbReference>
<evidence type="ECO:0000256" key="4">
    <source>
        <dbReference type="ARBA" id="ARBA00022679"/>
    </source>
</evidence>
<feature type="domain" description="Signal transduction histidine kinase subgroup 3 dimerisation and phosphoacceptor" evidence="13">
    <location>
        <begin position="173"/>
        <end position="240"/>
    </location>
</feature>
<keyword evidence="11" id="KW-1133">Transmembrane helix</keyword>
<feature type="compositionally biased region" description="Basic and acidic residues" evidence="10">
    <location>
        <begin position="271"/>
        <end position="280"/>
    </location>
</feature>
<comment type="catalytic activity">
    <reaction evidence="1">
        <text>ATP + protein L-histidine = ADP + protein N-phospho-L-histidine.</text>
        <dbReference type="EC" id="2.7.13.3"/>
    </reaction>
</comment>
<feature type="compositionally biased region" description="Gly residues" evidence="10">
    <location>
        <begin position="283"/>
        <end position="297"/>
    </location>
</feature>
<feature type="transmembrane region" description="Helical" evidence="11">
    <location>
        <begin position="102"/>
        <end position="135"/>
    </location>
</feature>
<dbReference type="GO" id="GO:0016020">
    <property type="term" value="C:membrane"/>
    <property type="evidence" value="ECO:0007669"/>
    <property type="project" value="InterPro"/>
</dbReference>
<evidence type="ECO:0000256" key="6">
    <source>
        <dbReference type="ARBA" id="ARBA00022777"/>
    </source>
</evidence>
<name>A0A4R4WZ14_9ACTN</name>
<feature type="region of interest" description="Disordered" evidence="10">
    <location>
        <begin position="246"/>
        <end position="330"/>
    </location>
</feature>
<evidence type="ECO:0000256" key="2">
    <source>
        <dbReference type="ARBA" id="ARBA00012438"/>
    </source>
</evidence>
<dbReference type="Pfam" id="PF02518">
    <property type="entry name" value="HATPase_c"/>
    <property type="match status" value="1"/>
</dbReference>
<gene>
    <name evidence="14" type="ORF">E1294_09970</name>
</gene>
<keyword evidence="11" id="KW-0472">Membrane</keyword>
<dbReference type="InterPro" id="IPR011712">
    <property type="entry name" value="Sig_transdc_His_kin_sub3_dim/P"/>
</dbReference>
<dbReference type="GO" id="GO:0005524">
    <property type="term" value="F:ATP binding"/>
    <property type="evidence" value="ECO:0007669"/>
    <property type="project" value="UniProtKB-KW"/>
</dbReference>
<feature type="domain" description="Histidine kinase/HSP90-like ATPase" evidence="12">
    <location>
        <begin position="360"/>
        <end position="442"/>
    </location>
</feature>
<keyword evidence="7" id="KW-0067">ATP-binding</keyword>